<proteinExistence type="predicted"/>
<dbReference type="EMBL" id="LXQA010571868">
    <property type="protein sequence ID" value="MCI59907.1"/>
    <property type="molecule type" value="Genomic_DNA"/>
</dbReference>
<evidence type="ECO:0000313" key="2">
    <source>
        <dbReference type="Proteomes" id="UP000265520"/>
    </source>
</evidence>
<comment type="caution">
    <text evidence="1">The sequence shown here is derived from an EMBL/GenBank/DDBJ whole genome shotgun (WGS) entry which is preliminary data.</text>
</comment>
<dbReference type="Proteomes" id="UP000265520">
    <property type="component" value="Unassembled WGS sequence"/>
</dbReference>
<evidence type="ECO:0000313" key="1">
    <source>
        <dbReference type="EMBL" id="MCI59907.1"/>
    </source>
</evidence>
<sequence>MRRDGGWKRQHIYHRHDTLKPDLLATGK</sequence>
<keyword evidence="2" id="KW-1185">Reference proteome</keyword>
<name>A0A392THK4_9FABA</name>
<accession>A0A392THK4</accession>
<organism evidence="1 2">
    <name type="scientific">Trifolium medium</name>
    <dbReference type="NCBI Taxonomy" id="97028"/>
    <lineage>
        <taxon>Eukaryota</taxon>
        <taxon>Viridiplantae</taxon>
        <taxon>Streptophyta</taxon>
        <taxon>Embryophyta</taxon>
        <taxon>Tracheophyta</taxon>
        <taxon>Spermatophyta</taxon>
        <taxon>Magnoliopsida</taxon>
        <taxon>eudicotyledons</taxon>
        <taxon>Gunneridae</taxon>
        <taxon>Pentapetalae</taxon>
        <taxon>rosids</taxon>
        <taxon>fabids</taxon>
        <taxon>Fabales</taxon>
        <taxon>Fabaceae</taxon>
        <taxon>Papilionoideae</taxon>
        <taxon>50 kb inversion clade</taxon>
        <taxon>NPAAA clade</taxon>
        <taxon>Hologalegina</taxon>
        <taxon>IRL clade</taxon>
        <taxon>Trifolieae</taxon>
        <taxon>Trifolium</taxon>
    </lineage>
</organism>
<feature type="non-terminal residue" evidence="1">
    <location>
        <position position="28"/>
    </location>
</feature>
<protein>
    <submittedName>
        <fullName evidence="1">Uncharacterized protein</fullName>
    </submittedName>
</protein>
<reference evidence="1 2" key="1">
    <citation type="journal article" date="2018" name="Front. Plant Sci.">
        <title>Red Clover (Trifolium pratense) and Zigzag Clover (T. medium) - A Picture of Genomic Similarities and Differences.</title>
        <authorList>
            <person name="Dluhosova J."/>
            <person name="Istvanek J."/>
            <person name="Nedelnik J."/>
            <person name="Repkova J."/>
        </authorList>
    </citation>
    <scope>NUCLEOTIDE SEQUENCE [LARGE SCALE GENOMIC DNA]</scope>
    <source>
        <strain evidence="2">cv. 10/8</strain>
        <tissue evidence="1">Leaf</tissue>
    </source>
</reference>
<dbReference type="AlphaFoldDB" id="A0A392THK4"/>